<evidence type="ECO:0000313" key="2">
    <source>
        <dbReference type="EMBL" id="RPD86130.1"/>
    </source>
</evidence>
<keyword evidence="3" id="KW-1185">Reference proteome</keyword>
<protein>
    <submittedName>
        <fullName evidence="2">Uncharacterized protein</fullName>
    </submittedName>
</protein>
<reference evidence="2 3" key="1">
    <citation type="submission" date="2018-11" db="EMBL/GenBank/DDBJ databases">
        <title>Neisseria weixii sp. nov. isolated from the rectal contents of plateau pika (Ochotona cruzoniae).</title>
        <authorList>
            <person name="Zhang G."/>
        </authorList>
    </citation>
    <scope>NUCLEOTIDE SEQUENCE [LARGE SCALE GENOMIC DNA]</scope>
    <source>
        <strain evidence="2 3">10009</strain>
    </source>
</reference>
<gene>
    <name evidence="2" type="ORF">EGK74_08545</name>
</gene>
<accession>A0A3N4N2A5</accession>
<feature type="signal peptide" evidence="1">
    <location>
        <begin position="1"/>
        <end position="19"/>
    </location>
</feature>
<sequence>MISKVSAAMLLMAAATAFATQPYTGGIALDKTEKLAQTSIPLPNGRPDAVLALAMRHGRAKGHFSGRAAAAIKQQYGKEIPIHVEAVKKEAVKGKAGCNKVTLTFKTTPEFERMAPTQSVDIEVCPNRNK</sequence>
<dbReference type="Proteomes" id="UP000272412">
    <property type="component" value="Unassembled WGS sequence"/>
</dbReference>
<proteinExistence type="predicted"/>
<dbReference type="EMBL" id="RPFL01000021">
    <property type="protein sequence ID" value="RPD86130.1"/>
    <property type="molecule type" value="Genomic_DNA"/>
</dbReference>
<evidence type="ECO:0000256" key="1">
    <source>
        <dbReference type="SAM" id="SignalP"/>
    </source>
</evidence>
<keyword evidence="1" id="KW-0732">Signal</keyword>
<organism evidence="2 3">
    <name type="scientific">Neisseria weixii</name>
    <dbReference type="NCBI Taxonomy" id="1853276"/>
    <lineage>
        <taxon>Bacteria</taxon>
        <taxon>Pseudomonadati</taxon>
        <taxon>Pseudomonadota</taxon>
        <taxon>Betaproteobacteria</taxon>
        <taxon>Neisseriales</taxon>
        <taxon>Neisseriaceae</taxon>
        <taxon>Neisseria</taxon>
    </lineage>
</organism>
<dbReference type="AlphaFoldDB" id="A0A3N4N2A5"/>
<feature type="chain" id="PRO_5018330055" evidence="1">
    <location>
        <begin position="20"/>
        <end position="130"/>
    </location>
</feature>
<evidence type="ECO:0000313" key="3">
    <source>
        <dbReference type="Proteomes" id="UP000272412"/>
    </source>
</evidence>
<name>A0A3N4N2A5_9NEIS</name>
<comment type="caution">
    <text evidence="2">The sequence shown here is derived from an EMBL/GenBank/DDBJ whole genome shotgun (WGS) entry which is preliminary data.</text>
</comment>